<dbReference type="AlphaFoldDB" id="A0A7C3VJ35"/>
<dbReference type="EMBL" id="DSPX01000194">
    <property type="protein sequence ID" value="HGG02632.1"/>
    <property type="molecule type" value="Genomic_DNA"/>
</dbReference>
<sequence>MTSNPHLTQAETEPDIVSAALAERIADQIEFSIEDPGISVRAALNQQVLEVTLSEGNTAVSPTALISSVRDIRKTGQLNFIKTLRIYWQEKGGEQPLRAEDFPIADSQESEAAEDSALSTETAESGKTPWQTLGKLSASIAAAASDLGKTVADTAVTIGGTLGAAASDVGKAVADTAVTIGGTLGVAADRASDFFSKVTEFATNSPVLANAIDSVDLVKAQTALTKLIEQYPEETPQQIAHRLMVEKSIYSGSMGLACSILPGAAVAALAVDLGSVMALQAEMVYQIAGAYGLDLKAPERKPEVLAIFSIGMGGVHAIELGAGLLRGAPVVGSAIGASANAAITYAIGHAACRFYEQQDSQMWGEENLAAAIEESDKYLEEVLSQEAIAAEILVRLILGAHPHKSREEVAAELAFLNFTAASVAAIAAHSDSEALIDTLLQQLDEDFALPVLVNSLKIAQIHGTTPETTLVVTSLVDKFNIDLTQLPLNP</sequence>
<comment type="caution">
    <text evidence="2">The sequence shown here is derived from an EMBL/GenBank/DDBJ whole genome shotgun (WGS) entry which is preliminary data.</text>
</comment>
<evidence type="ECO:0000313" key="2">
    <source>
        <dbReference type="EMBL" id="HGG02632.1"/>
    </source>
</evidence>
<gene>
    <name evidence="2" type="ORF">ENR15_18815</name>
</gene>
<evidence type="ECO:0000256" key="1">
    <source>
        <dbReference type="SAM" id="MobiDB-lite"/>
    </source>
</evidence>
<accession>A0A7C3VJ35</accession>
<feature type="region of interest" description="Disordered" evidence="1">
    <location>
        <begin position="106"/>
        <end position="129"/>
    </location>
</feature>
<feature type="compositionally biased region" description="Polar residues" evidence="1">
    <location>
        <begin position="117"/>
        <end position="129"/>
    </location>
</feature>
<protein>
    <submittedName>
        <fullName evidence="2">DUF697 domain-containing protein</fullName>
    </submittedName>
</protein>
<organism evidence="2">
    <name type="scientific">Planktothricoides sp. SpSt-374</name>
    <dbReference type="NCBI Taxonomy" id="2282167"/>
    <lineage>
        <taxon>Bacteria</taxon>
        <taxon>Bacillati</taxon>
        <taxon>Cyanobacteriota</taxon>
        <taxon>Cyanophyceae</taxon>
        <taxon>Oscillatoriophycideae</taxon>
        <taxon>Oscillatoriales</taxon>
        <taxon>Oscillatoriaceae</taxon>
        <taxon>Planktothricoides</taxon>
    </lineage>
</organism>
<reference evidence="2" key="1">
    <citation type="journal article" date="2020" name="mSystems">
        <title>Genome- and Community-Level Interaction Insights into Carbon Utilization and Element Cycling Functions of Hydrothermarchaeota in Hydrothermal Sediment.</title>
        <authorList>
            <person name="Zhou Z."/>
            <person name="Liu Y."/>
            <person name="Xu W."/>
            <person name="Pan J."/>
            <person name="Luo Z.H."/>
            <person name="Li M."/>
        </authorList>
    </citation>
    <scope>NUCLEOTIDE SEQUENCE [LARGE SCALE GENOMIC DNA]</scope>
    <source>
        <strain evidence="2">SpSt-374</strain>
    </source>
</reference>
<name>A0A7C3VJ35_9CYAN</name>
<proteinExistence type="predicted"/>